<dbReference type="FunFam" id="3.40.50.2300:FF:000051">
    <property type="entry name" value="Two-component response regulator yehT"/>
    <property type="match status" value="1"/>
</dbReference>
<feature type="domain" description="HTH LytTR-type" evidence="3">
    <location>
        <begin position="142"/>
        <end position="246"/>
    </location>
</feature>
<dbReference type="SUPFAM" id="SSF52172">
    <property type="entry name" value="CheY-like"/>
    <property type="match status" value="1"/>
</dbReference>
<evidence type="ECO:0000313" key="4">
    <source>
        <dbReference type="EMBL" id="ELR69847.1"/>
    </source>
</evidence>
<dbReference type="Pfam" id="PF04397">
    <property type="entry name" value="LytTR"/>
    <property type="match status" value="1"/>
</dbReference>
<dbReference type="EMBL" id="AMZN01000066">
    <property type="protein sequence ID" value="ELR69847.1"/>
    <property type="molecule type" value="Genomic_DNA"/>
</dbReference>
<sequence>MITAVVIDDEKLARDIVRSYLKAFPQIEIVGECANGFEGVKTISELQPDLIFLDVQMPKLTGFEMLELLDHIPVIIFSTAFDQYAIKAFEKSAADYLLKPYSQIRFNEAVEKALSKLDAQHVHGLKDIRQTREQYAETLDRVVVRVGHKIIIIPLDKIEYIEAQDDYVAIYSEGKKHLKQLTMKYLETSLPKDGFTRVHRSFIVNINQIDRLEAYSKDAFVAVLKNARTVPVSRSGYTLLKEVLHF</sequence>
<evidence type="ECO:0000259" key="2">
    <source>
        <dbReference type="PROSITE" id="PS50110"/>
    </source>
</evidence>
<dbReference type="GO" id="GO:0000156">
    <property type="term" value="F:phosphorelay response regulator activity"/>
    <property type="evidence" value="ECO:0007669"/>
    <property type="project" value="InterPro"/>
</dbReference>
<keyword evidence="5" id="KW-1185">Reference proteome</keyword>
<dbReference type="Proteomes" id="UP000011135">
    <property type="component" value="Unassembled WGS sequence"/>
</dbReference>
<dbReference type="InterPro" id="IPR046947">
    <property type="entry name" value="LytR-like"/>
</dbReference>
<proteinExistence type="predicted"/>
<dbReference type="Gene3D" id="2.40.50.1020">
    <property type="entry name" value="LytTr DNA-binding domain"/>
    <property type="match status" value="1"/>
</dbReference>
<name>L8JR78_9BACT</name>
<dbReference type="PANTHER" id="PTHR37299">
    <property type="entry name" value="TRANSCRIPTIONAL REGULATOR-RELATED"/>
    <property type="match status" value="1"/>
</dbReference>
<dbReference type="InterPro" id="IPR011006">
    <property type="entry name" value="CheY-like_superfamily"/>
</dbReference>
<dbReference type="Gene3D" id="3.40.50.2300">
    <property type="match status" value="1"/>
</dbReference>
<feature type="domain" description="Response regulatory" evidence="2">
    <location>
        <begin position="3"/>
        <end position="114"/>
    </location>
</feature>
<evidence type="ECO:0000259" key="3">
    <source>
        <dbReference type="PROSITE" id="PS50930"/>
    </source>
</evidence>
<protein>
    <submittedName>
        <fullName evidence="4">Two-component system response regulator</fullName>
    </submittedName>
</protein>
<evidence type="ECO:0000313" key="5">
    <source>
        <dbReference type="Proteomes" id="UP000011135"/>
    </source>
</evidence>
<dbReference type="AlphaFoldDB" id="L8JR78"/>
<dbReference type="GO" id="GO:0003677">
    <property type="term" value="F:DNA binding"/>
    <property type="evidence" value="ECO:0007669"/>
    <property type="project" value="InterPro"/>
</dbReference>
<dbReference type="eggNOG" id="COG3279">
    <property type="taxonomic scope" value="Bacteria"/>
</dbReference>
<dbReference type="PROSITE" id="PS50930">
    <property type="entry name" value="HTH_LYTTR"/>
    <property type="match status" value="1"/>
</dbReference>
<feature type="modified residue" description="4-aspartylphosphate" evidence="1">
    <location>
        <position position="54"/>
    </location>
</feature>
<dbReference type="InterPro" id="IPR001789">
    <property type="entry name" value="Sig_transdc_resp-reg_receiver"/>
</dbReference>
<accession>L8JR78</accession>
<dbReference type="Pfam" id="PF00072">
    <property type="entry name" value="Response_reg"/>
    <property type="match status" value="1"/>
</dbReference>
<dbReference type="PATRIC" id="fig|1237149.3.peg.4065"/>
<keyword evidence="1" id="KW-0597">Phosphoprotein</keyword>
<reference evidence="4 5" key="1">
    <citation type="submission" date="2012-12" db="EMBL/GenBank/DDBJ databases">
        <title>Genome assembly of Fulvivirga imtechensis AK7.</title>
        <authorList>
            <person name="Nupur N."/>
            <person name="Khatri I."/>
            <person name="Kumar R."/>
            <person name="Subramanian S."/>
            <person name="Pinnaka A."/>
        </authorList>
    </citation>
    <scope>NUCLEOTIDE SEQUENCE [LARGE SCALE GENOMIC DNA]</scope>
    <source>
        <strain evidence="4 5">AK7</strain>
    </source>
</reference>
<dbReference type="PANTHER" id="PTHR37299:SF1">
    <property type="entry name" value="STAGE 0 SPORULATION PROTEIN A HOMOLOG"/>
    <property type="match status" value="1"/>
</dbReference>
<evidence type="ECO:0000256" key="1">
    <source>
        <dbReference type="PROSITE-ProRule" id="PRU00169"/>
    </source>
</evidence>
<comment type="caution">
    <text evidence="4">The sequence shown here is derived from an EMBL/GenBank/DDBJ whole genome shotgun (WGS) entry which is preliminary data.</text>
</comment>
<dbReference type="SMART" id="SM00448">
    <property type="entry name" value="REC"/>
    <property type="match status" value="1"/>
</dbReference>
<dbReference type="OrthoDB" id="1646880at2"/>
<dbReference type="STRING" id="1237149.C900_04550"/>
<dbReference type="SMART" id="SM00850">
    <property type="entry name" value="LytTR"/>
    <property type="match status" value="1"/>
</dbReference>
<gene>
    <name evidence="4" type="ORF">C900_04550</name>
</gene>
<dbReference type="PROSITE" id="PS50110">
    <property type="entry name" value="RESPONSE_REGULATORY"/>
    <property type="match status" value="1"/>
</dbReference>
<dbReference type="InterPro" id="IPR007492">
    <property type="entry name" value="LytTR_DNA-bd_dom"/>
</dbReference>
<organism evidence="4 5">
    <name type="scientific">Fulvivirga imtechensis AK7</name>
    <dbReference type="NCBI Taxonomy" id="1237149"/>
    <lineage>
        <taxon>Bacteria</taxon>
        <taxon>Pseudomonadati</taxon>
        <taxon>Bacteroidota</taxon>
        <taxon>Cytophagia</taxon>
        <taxon>Cytophagales</taxon>
        <taxon>Fulvivirgaceae</taxon>
        <taxon>Fulvivirga</taxon>
    </lineage>
</organism>
<dbReference type="RefSeq" id="WP_009581738.1">
    <property type="nucleotide sequence ID" value="NZ_AMZN01000066.1"/>
</dbReference>